<evidence type="ECO:0000256" key="4">
    <source>
        <dbReference type="ARBA" id="ARBA00022741"/>
    </source>
</evidence>
<keyword evidence="6" id="KW-0862">Zinc</keyword>
<evidence type="ECO:0000256" key="1">
    <source>
        <dbReference type="ARBA" id="ARBA00005842"/>
    </source>
</evidence>
<evidence type="ECO:0000256" key="8">
    <source>
        <dbReference type="SAM" id="MobiDB-lite"/>
    </source>
</evidence>
<feature type="compositionally biased region" description="Basic residues" evidence="8">
    <location>
        <begin position="421"/>
        <end position="437"/>
    </location>
</feature>
<keyword evidence="3" id="KW-0479">Metal-binding</keyword>
<evidence type="ECO:0000313" key="11">
    <source>
        <dbReference type="Proteomes" id="UP001187531"/>
    </source>
</evidence>
<dbReference type="GO" id="GO:0005524">
    <property type="term" value="F:ATP binding"/>
    <property type="evidence" value="ECO:0007669"/>
    <property type="project" value="UniProtKB-KW"/>
</dbReference>
<keyword evidence="2" id="KW-0808">Transferase</keyword>
<dbReference type="HAMAP" id="MF_00185">
    <property type="entry name" value="IPP_trans"/>
    <property type="match status" value="1"/>
</dbReference>
<reference evidence="10" key="1">
    <citation type="submission" date="2023-07" db="EMBL/GenBank/DDBJ databases">
        <title>Chromosome-level genome assembly of Artemia franciscana.</title>
        <authorList>
            <person name="Jo E."/>
        </authorList>
    </citation>
    <scope>NUCLEOTIDE SEQUENCE</scope>
    <source>
        <tissue evidence="10">Whole body</tissue>
    </source>
</reference>
<evidence type="ECO:0000256" key="3">
    <source>
        <dbReference type="ARBA" id="ARBA00022723"/>
    </source>
</evidence>
<comment type="similarity">
    <text evidence="1">Belongs to the IPP transferase family.</text>
</comment>
<dbReference type="SUPFAM" id="SSF57667">
    <property type="entry name" value="beta-beta-alpha zinc fingers"/>
    <property type="match status" value="1"/>
</dbReference>
<evidence type="ECO:0000256" key="2">
    <source>
        <dbReference type="ARBA" id="ARBA00022679"/>
    </source>
</evidence>
<feature type="compositionally biased region" description="Basic and acidic residues" evidence="8">
    <location>
        <begin position="438"/>
        <end position="450"/>
    </location>
</feature>
<dbReference type="InterPro" id="IPR018022">
    <property type="entry name" value="IPT"/>
</dbReference>
<accession>A0AA88I672</accession>
<dbReference type="GO" id="GO:0008270">
    <property type="term" value="F:zinc ion binding"/>
    <property type="evidence" value="ECO:0007669"/>
    <property type="project" value="UniProtKB-KW"/>
</dbReference>
<dbReference type="SUPFAM" id="SSF52540">
    <property type="entry name" value="P-loop containing nucleoside triphosphate hydrolases"/>
    <property type="match status" value="1"/>
</dbReference>
<dbReference type="GO" id="GO:0052381">
    <property type="term" value="F:tRNA dimethylallyltransferase activity"/>
    <property type="evidence" value="ECO:0007669"/>
    <property type="project" value="InterPro"/>
</dbReference>
<proteinExistence type="inferred from homology"/>
<evidence type="ECO:0000256" key="5">
    <source>
        <dbReference type="ARBA" id="ARBA00022771"/>
    </source>
</evidence>
<gene>
    <name evidence="10" type="ORF">QYM36_002578</name>
</gene>
<evidence type="ECO:0000259" key="9">
    <source>
        <dbReference type="PROSITE" id="PS00028"/>
    </source>
</evidence>
<dbReference type="AlphaFoldDB" id="A0AA88I672"/>
<feature type="domain" description="C2H2-type" evidence="9">
    <location>
        <begin position="404"/>
        <end position="426"/>
    </location>
</feature>
<dbReference type="InterPro" id="IPR027417">
    <property type="entry name" value="P-loop_NTPase"/>
</dbReference>
<dbReference type="InterPro" id="IPR013087">
    <property type="entry name" value="Znf_C2H2_type"/>
</dbReference>
<protein>
    <recommendedName>
        <fullName evidence="9">C2H2-type domain-containing protein</fullName>
    </recommendedName>
</protein>
<comment type="caution">
    <text evidence="10">The sequence shown here is derived from an EMBL/GenBank/DDBJ whole genome shotgun (WGS) entry which is preliminary data.</text>
</comment>
<dbReference type="PANTHER" id="PTHR11088:SF89">
    <property type="entry name" value="TRNA DIMETHYLALLYLTRANSFERASE"/>
    <property type="match status" value="1"/>
</dbReference>
<keyword evidence="5" id="KW-0863">Zinc-finger</keyword>
<dbReference type="Gene3D" id="1.10.20.140">
    <property type="match status" value="1"/>
</dbReference>
<name>A0AA88I672_ARTSF</name>
<dbReference type="GO" id="GO:0005739">
    <property type="term" value="C:mitochondrion"/>
    <property type="evidence" value="ECO:0007669"/>
    <property type="project" value="TreeGrafter"/>
</dbReference>
<dbReference type="InterPro" id="IPR039657">
    <property type="entry name" value="Dimethylallyltransferase"/>
</dbReference>
<keyword evidence="7" id="KW-0067">ATP-binding</keyword>
<dbReference type="InterPro" id="IPR022755">
    <property type="entry name" value="Znf_C2H2_jaz"/>
</dbReference>
<dbReference type="EMBL" id="JAVRJZ010000005">
    <property type="protein sequence ID" value="KAK2722074.1"/>
    <property type="molecule type" value="Genomic_DNA"/>
</dbReference>
<keyword evidence="11" id="KW-1185">Reference proteome</keyword>
<organism evidence="10 11">
    <name type="scientific">Artemia franciscana</name>
    <name type="common">Brine shrimp</name>
    <name type="synonym">Artemia sanfranciscana</name>
    <dbReference type="NCBI Taxonomy" id="6661"/>
    <lineage>
        <taxon>Eukaryota</taxon>
        <taxon>Metazoa</taxon>
        <taxon>Ecdysozoa</taxon>
        <taxon>Arthropoda</taxon>
        <taxon>Crustacea</taxon>
        <taxon>Branchiopoda</taxon>
        <taxon>Anostraca</taxon>
        <taxon>Artemiidae</taxon>
        <taxon>Artemia</taxon>
    </lineage>
</organism>
<dbReference type="Gene3D" id="3.40.50.300">
    <property type="entry name" value="P-loop containing nucleotide triphosphate hydrolases"/>
    <property type="match status" value="1"/>
</dbReference>
<dbReference type="PANTHER" id="PTHR11088">
    <property type="entry name" value="TRNA DIMETHYLALLYLTRANSFERASE"/>
    <property type="match status" value="1"/>
</dbReference>
<dbReference type="PROSITE" id="PS00028">
    <property type="entry name" value="ZINC_FINGER_C2H2_1"/>
    <property type="match status" value="1"/>
</dbReference>
<feature type="region of interest" description="Disordered" evidence="8">
    <location>
        <begin position="421"/>
        <end position="450"/>
    </location>
</feature>
<evidence type="ECO:0000256" key="7">
    <source>
        <dbReference type="ARBA" id="ARBA00022840"/>
    </source>
</evidence>
<dbReference type="Pfam" id="PF01715">
    <property type="entry name" value="IPPT"/>
    <property type="match status" value="1"/>
</dbReference>
<dbReference type="GO" id="GO:0006400">
    <property type="term" value="P:tRNA modification"/>
    <property type="evidence" value="ECO:0007669"/>
    <property type="project" value="TreeGrafter"/>
</dbReference>
<evidence type="ECO:0000256" key="6">
    <source>
        <dbReference type="ARBA" id="ARBA00022833"/>
    </source>
</evidence>
<dbReference type="Gene3D" id="3.30.160.60">
    <property type="entry name" value="Classic Zinc Finger"/>
    <property type="match status" value="1"/>
</dbReference>
<keyword evidence="4" id="KW-0547">Nucleotide-binding</keyword>
<dbReference type="Proteomes" id="UP001187531">
    <property type="component" value="Unassembled WGS sequence"/>
</dbReference>
<evidence type="ECO:0000313" key="10">
    <source>
        <dbReference type="EMBL" id="KAK2722074.1"/>
    </source>
</evidence>
<sequence>MNKVVRNKNINPVIAVLGVTGAGKSKLAVEIAEKLGTEVISADSMQVYKHLDIITNKVTKEEIRSVKHHLISCVDPLKQFTVIDFRNAALPIVDTILNAGKSPIIVGGTNYYVESVLWNQLISDESDALERKRGISDCKVGESKLWKIDGFEDTPFTEETTKELSNEFLIKLLESVDEKSASVLHPNDRRKILRALQVYQLNGRPMSDILVEQRSMGGSDLGGPLRFQNAIVFWVQCNQVELEKRLSSRTDQMMAKGLANELLDFYERYTQPQLEVGRDIDYTRGIYQAIGYKEFHDWLNLAEDERETQKGEELLRKGVEQLNLVSLRYTKKQIKWIRKRFLQEPTREMPPVYALDASDPDKWNEEVRDRAFSILDAHLKGEPSPVAPLPVEESKREERKAFRCSTCSKVLIGERQWVAHTKSRVHQKLKAKQRKKDRKGDPEEKTQIEK</sequence>
<dbReference type="InterPro" id="IPR036236">
    <property type="entry name" value="Znf_C2H2_sf"/>
</dbReference>
<dbReference type="Pfam" id="PF12171">
    <property type="entry name" value="zf-C2H2_jaz"/>
    <property type="match status" value="1"/>
</dbReference>